<dbReference type="RefSeq" id="WP_035938907.1">
    <property type="nucleotide sequence ID" value="NZ_CADFFX010000024.1"/>
</dbReference>
<dbReference type="Pfam" id="PF05936">
    <property type="entry name" value="T6SS_VasE"/>
    <property type="match status" value="1"/>
</dbReference>
<protein>
    <submittedName>
        <fullName evidence="1">Type VI secretion protein</fullName>
    </submittedName>
</protein>
<dbReference type="EMBL" id="JFHC01000021">
    <property type="protein sequence ID" value="KDR42002.1"/>
    <property type="molecule type" value="Genomic_DNA"/>
</dbReference>
<dbReference type="AlphaFoldDB" id="A0A069PNG2"/>
<sequence length="444" mass="48765">MYWNSKVIWSEGMFLQPQHLQQHDRHLETQLEARAAGLRPYGWGFTSIEIDDALLKLGKLGLRRASGVLPDGTPFDLPADDDLPAPLDIPEGTANLLVVLALPLRRPGAPESGGQETRDNLARYRAADFEAHDSNDPDAAGALLQVGKLRLSLALEPDVAHAHATAGVARVVERLADSRVVLDEDYCPPCLDYKVADRLARFATELNGLLQQRGEALAARLAQPEAAGTAEIADFLLLQTVNRAQPLVAHFEAMTGCHPETFFQSAIQLAGDLSTFSQRERRAPVFPVYRHDRLKETFMPVIDALRAALARVADPTVVPIPLEERRYGLRVAQVGDRSLFTNATFVLAVRAQVPTETILSAFGAQVKIGAIERIRDLVNLQLPGIGLRALPVAPRQLPFYAGYVYFELDDRNEGWQALQASAGMALHVAGEFPGLVMECWAIRR</sequence>
<dbReference type="STRING" id="60547.GCA_000751215_06076"/>
<name>A0A069PNG2_9BURK</name>
<dbReference type="PANTHER" id="PTHR35566:SF1">
    <property type="entry name" value="TYPE VI SECRETION SYSTEM BASEPLATE COMPONENT TSSK1"/>
    <property type="match status" value="1"/>
</dbReference>
<reference evidence="1 2" key="1">
    <citation type="submission" date="2014-03" db="EMBL/GenBank/DDBJ databases">
        <title>Draft Genome Sequences of Four Burkholderia Strains.</title>
        <authorList>
            <person name="Liu X.Y."/>
            <person name="Li C.X."/>
            <person name="Xu J.H."/>
        </authorList>
    </citation>
    <scope>NUCLEOTIDE SEQUENCE [LARGE SCALE GENOMIC DNA]</scope>
    <source>
        <strain evidence="1 2">DSM 50014</strain>
    </source>
</reference>
<comment type="caution">
    <text evidence="1">The sequence shown here is derived from an EMBL/GenBank/DDBJ whole genome shotgun (WGS) entry which is preliminary data.</text>
</comment>
<dbReference type="NCBIfam" id="TIGR03353">
    <property type="entry name" value="VI_chp_4"/>
    <property type="match status" value="1"/>
</dbReference>
<dbReference type="Proteomes" id="UP000027466">
    <property type="component" value="Unassembled WGS sequence"/>
</dbReference>
<dbReference type="InterPro" id="IPR010263">
    <property type="entry name" value="T6SS_TssK"/>
</dbReference>
<gene>
    <name evidence="1" type="ORF">BG61_13895</name>
</gene>
<evidence type="ECO:0000313" key="1">
    <source>
        <dbReference type="EMBL" id="KDR42002.1"/>
    </source>
</evidence>
<accession>A0A069PNG2</accession>
<dbReference type="PANTHER" id="PTHR35566">
    <property type="entry name" value="BLR3599 PROTEIN"/>
    <property type="match status" value="1"/>
</dbReference>
<organism evidence="1 2">
    <name type="scientific">Caballeronia glathei</name>
    <dbReference type="NCBI Taxonomy" id="60547"/>
    <lineage>
        <taxon>Bacteria</taxon>
        <taxon>Pseudomonadati</taxon>
        <taxon>Pseudomonadota</taxon>
        <taxon>Betaproteobacteria</taxon>
        <taxon>Burkholderiales</taxon>
        <taxon>Burkholderiaceae</taxon>
        <taxon>Caballeronia</taxon>
    </lineage>
</organism>
<proteinExistence type="predicted"/>
<keyword evidence="2" id="KW-1185">Reference proteome</keyword>
<evidence type="ECO:0000313" key="2">
    <source>
        <dbReference type="Proteomes" id="UP000027466"/>
    </source>
</evidence>